<keyword evidence="3" id="KW-1185">Reference proteome</keyword>
<feature type="region of interest" description="Disordered" evidence="1">
    <location>
        <begin position="1"/>
        <end position="29"/>
    </location>
</feature>
<reference evidence="2 3" key="1">
    <citation type="submission" date="2019-10" db="EMBL/GenBank/DDBJ databases">
        <title>Draft Genome Assembly of Rhodococcus zopfii DSM44189.</title>
        <authorList>
            <person name="Sutton J.M."/>
            <person name="Akob D.M."/>
            <person name="Bushman T.J."/>
        </authorList>
    </citation>
    <scope>NUCLEOTIDE SEQUENCE [LARGE SCALE GENOMIC DNA]</scope>
    <source>
        <strain evidence="2 3">DSM 44189</strain>
    </source>
</reference>
<evidence type="ECO:0000313" key="2">
    <source>
        <dbReference type="EMBL" id="MDV2478509.1"/>
    </source>
</evidence>
<dbReference type="Proteomes" id="UP001275440">
    <property type="component" value="Unassembled WGS sequence"/>
</dbReference>
<accession>A0ABU3WWX8</accession>
<organism evidence="2 3">
    <name type="scientific">Rhodococcus zopfii</name>
    <dbReference type="NCBI Taxonomy" id="43772"/>
    <lineage>
        <taxon>Bacteria</taxon>
        <taxon>Bacillati</taxon>
        <taxon>Actinomycetota</taxon>
        <taxon>Actinomycetes</taxon>
        <taxon>Mycobacteriales</taxon>
        <taxon>Nocardiaceae</taxon>
        <taxon>Rhodococcus</taxon>
    </lineage>
</organism>
<evidence type="ECO:0000256" key="1">
    <source>
        <dbReference type="SAM" id="MobiDB-lite"/>
    </source>
</evidence>
<comment type="caution">
    <text evidence="2">The sequence shown here is derived from an EMBL/GenBank/DDBJ whole genome shotgun (WGS) entry which is preliminary data.</text>
</comment>
<gene>
    <name evidence="2" type="ORF">F8M49_29460</name>
</gene>
<protein>
    <submittedName>
        <fullName evidence="2">Uncharacterized protein</fullName>
    </submittedName>
</protein>
<evidence type="ECO:0000313" key="3">
    <source>
        <dbReference type="Proteomes" id="UP001275440"/>
    </source>
</evidence>
<name>A0ABU3WWX8_9NOCA</name>
<proteinExistence type="predicted"/>
<feature type="compositionally biased region" description="Basic and acidic residues" evidence="1">
    <location>
        <begin position="20"/>
        <end position="29"/>
    </location>
</feature>
<dbReference type="EMBL" id="WBMO01000005">
    <property type="protein sequence ID" value="MDV2478509.1"/>
    <property type="molecule type" value="Genomic_DNA"/>
</dbReference>
<sequence>MSHDGTGAPREQGAELDTPDFAHTDQAAKNRREKTLALARFAWDRGITGAELLAMTDDYRRRLAREAGAHPPRTMETWNGVAALLDEKTAWALGHPDHPAAERAHPDEKIMWVKPPVRPWFE</sequence>